<name>A0A1S2VDV8_9BACT</name>
<feature type="domain" description="PpiC" evidence="2">
    <location>
        <begin position="228"/>
        <end position="331"/>
    </location>
</feature>
<dbReference type="Proteomes" id="UP000181790">
    <property type="component" value="Unassembled WGS sequence"/>
</dbReference>
<dbReference type="Gene3D" id="3.10.50.40">
    <property type="match status" value="2"/>
</dbReference>
<feature type="domain" description="PpiC" evidence="2">
    <location>
        <begin position="121"/>
        <end position="223"/>
    </location>
</feature>
<evidence type="ECO:0000313" key="3">
    <source>
        <dbReference type="EMBL" id="OIN56872.1"/>
    </source>
</evidence>
<accession>A0A1S2VDV8</accession>
<evidence type="ECO:0000313" key="4">
    <source>
        <dbReference type="Proteomes" id="UP000181790"/>
    </source>
</evidence>
<dbReference type="PROSITE" id="PS50198">
    <property type="entry name" value="PPIC_PPIASE_2"/>
    <property type="match status" value="2"/>
</dbReference>
<reference evidence="3 4" key="1">
    <citation type="submission" date="2016-10" db="EMBL/GenBank/DDBJ databases">
        <title>Arsenicibacter rosenii gen. nov., sp. nov., an efficient arsenic-methylating bacterium isolated from an arsenic-contaminated paddy soil.</title>
        <authorList>
            <person name="Huang K."/>
        </authorList>
    </citation>
    <scope>NUCLEOTIDE SEQUENCE [LARGE SCALE GENOMIC DNA]</scope>
    <source>
        <strain evidence="3 4">SM-1</strain>
    </source>
</reference>
<dbReference type="SUPFAM" id="SSF54534">
    <property type="entry name" value="FKBP-like"/>
    <property type="match status" value="2"/>
</dbReference>
<dbReference type="PANTHER" id="PTHR47245">
    <property type="entry name" value="PEPTIDYLPROLYL ISOMERASE"/>
    <property type="match status" value="1"/>
</dbReference>
<dbReference type="EMBL" id="MORL01000018">
    <property type="protein sequence ID" value="OIN56872.1"/>
    <property type="molecule type" value="Genomic_DNA"/>
</dbReference>
<dbReference type="AlphaFoldDB" id="A0A1S2VDV8"/>
<dbReference type="InterPro" id="IPR050245">
    <property type="entry name" value="PrsA_foldase"/>
</dbReference>
<keyword evidence="4" id="KW-1185">Reference proteome</keyword>
<keyword evidence="1 3" id="KW-0413">Isomerase</keyword>
<dbReference type="GO" id="GO:0003755">
    <property type="term" value="F:peptidyl-prolyl cis-trans isomerase activity"/>
    <property type="evidence" value="ECO:0007669"/>
    <property type="project" value="UniProtKB-KW"/>
</dbReference>
<keyword evidence="1" id="KW-0697">Rotamase</keyword>
<dbReference type="Pfam" id="PF00639">
    <property type="entry name" value="Rotamase"/>
    <property type="match status" value="2"/>
</dbReference>
<dbReference type="InterPro" id="IPR000297">
    <property type="entry name" value="PPIase_PpiC"/>
</dbReference>
<dbReference type="PROSITE" id="PS01096">
    <property type="entry name" value="PPIC_PPIASE_1"/>
    <property type="match status" value="1"/>
</dbReference>
<sequence length="766" mass="86003">MLLAAIAGGCKTAPPVVQQAAPSKPVIITLGSKDFSTDDFFQSFTKNQAMADSNQRTDLKEYLTLYTNLKLKVVAAEDQGRDTTEAFREELDTYRKQLAQTYMTDKVMIENMAAEAYQRIQQEVNVSHILIPVSEDAAPADTLAAYDQALALRKRVLAGEDFAALAKQYSKDQLSADKGGNLGYVIAFQLTYPLESAAYQTTIGGVSQPVRSRFGYHLVRPTDRRASRGKVHVAHILVRISPNVDKAGEEGAYNRATEIYQRLQNGESFEAVCRELSDDASTRNTGGILAWLEPGRWVPAFEEAAYSLTTPGQYTKPIRTNYGWHIIKLLERKPLESYQELAPALRQKVVTDTRAEVLRQATVQRLRKDYKIDENRPVVSAALAKADSSLLAGKWKAGTPLEPALEGKTLFTINQKPATVNAFFAYVQQKQQPVRKITNGPGAVPAVAMQRYYKRFQDDKLMEAEDANLEKKYPELKALMTEIRDGVLLSQMMEDNVWEKSMTDTLGQRQLYERNKDKYRYPERAVATIIVAANNDVLTQATDMMKQLPYQLRRSSGPMVYEKNQTGMTAALKERLFDVLVALSRNPNYIVEITGSHSPSEADSVSANRLRTVINYLRYNGVPLTRIIEKDEKGFRTGAKTDADHQRVTFQYFSTAKEDVARVLNTRPGQTGPAAITITEGLYAKGAEPLLEGIAWQPDTTTRTVNGKTVQVLISRIEPSRRKTLDEARGTVINEYQAILEKQWLDTLRARYPVKINEDELRKLVK</sequence>
<comment type="caution">
    <text evidence="3">The sequence shown here is derived from an EMBL/GenBank/DDBJ whole genome shotgun (WGS) entry which is preliminary data.</text>
</comment>
<evidence type="ECO:0000259" key="2">
    <source>
        <dbReference type="PROSITE" id="PS50198"/>
    </source>
</evidence>
<proteinExistence type="predicted"/>
<evidence type="ECO:0000256" key="1">
    <source>
        <dbReference type="PROSITE-ProRule" id="PRU00278"/>
    </source>
</evidence>
<dbReference type="InterPro" id="IPR046357">
    <property type="entry name" value="PPIase_dom_sf"/>
</dbReference>
<dbReference type="PANTHER" id="PTHR47245:SF2">
    <property type="entry name" value="PEPTIDYL-PROLYL CIS-TRANS ISOMERASE HP_0175-RELATED"/>
    <property type="match status" value="1"/>
</dbReference>
<gene>
    <name evidence="3" type="ORF">BLX24_22970</name>
</gene>
<dbReference type="InterPro" id="IPR023058">
    <property type="entry name" value="PPIase_PpiC_CS"/>
</dbReference>
<protein>
    <submittedName>
        <fullName evidence="3">Peptidylprolyl isomerase</fullName>
    </submittedName>
</protein>
<organism evidence="3 4">
    <name type="scientific">Arsenicibacter rosenii</name>
    <dbReference type="NCBI Taxonomy" id="1750698"/>
    <lineage>
        <taxon>Bacteria</taxon>
        <taxon>Pseudomonadati</taxon>
        <taxon>Bacteroidota</taxon>
        <taxon>Cytophagia</taxon>
        <taxon>Cytophagales</taxon>
        <taxon>Spirosomataceae</taxon>
        <taxon>Arsenicibacter</taxon>
    </lineage>
</organism>